<sequence>MAVTEAPVAEVVDVFKVYREGEAETVALRGASLQLHAGEFVSLVGPSGSGKSTLLSIMAGLSLPTAGRVLVGGRDLSRLDEAERAAVRSEKVGLVFQRGNLVPFLSAEENVALALEIAGRPRGAIARARELLDVLGLDGRRRQRPNQLSGGEAQRAGIAVALANRPDLLLGDEITGELDSESAAQVMELLLRLRRETGLTLLVVTHNPALAASADRQLVITDGRIDTR</sequence>
<dbReference type="SUPFAM" id="SSF52540">
    <property type="entry name" value="P-loop containing nucleoside triphosphate hydrolases"/>
    <property type="match status" value="1"/>
</dbReference>
<dbReference type="Proteomes" id="UP000614410">
    <property type="component" value="Unassembled WGS sequence"/>
</dbReference>
<feature type="domain" description="ABC transporter" evidence="4">
    <location>
        <begin position="9"/>
        <end position="228"/>
    </location>
</feature>
<dbReference type="AlphaFoldDB" id="A0A934KAU6"/>
<evidence type="ECO:0000256" key="1">
    <source>
        <dbReference type="ARBA" id="ARBA00022448"/>
    </source>
</evidence>
<evidence type="ECO:0000256" key="2">
    <source>
        <dbReference type="ARBA" id="ARBA00022741"/>
    </source>
</evidence>
<name>A0A934KAU6_9BACT</name>
<dbReference type="PROSITE" id="PS50893">
    <property type="entry name" value="ABC_TRANSPORTER_2"/>
    <property type="match status" value="1"/>
</dbReference>
<dbReference type="PROSITE" id="PS00211">
    <property type="entry name" value="ABC_TRANSPORTER_1"/>
    <property type="match status" value="1"/>
</dbReference>
<accession>A0A934KAU6</accession>
<dbReference type="InterPro" id="IPR017911">
    <property type="entry name" value="MacB-like_ATP-bd"/>
</dbReference>
<reference evidence="5 6" key="1">
    <citation type="submission" date="2020-10" db="EMBL/GenBank/DDBJ databases">
        <title>Ca. Dormibacterota MAGs.</title>
        <authorList>
            <person name="Montgomery K."/>
        </authorList>
    </citation>
    <scope>NUCLEOTIDE SEQUENCE [LARGE SCALE GENOMIC DNA]</scope>
    <source>
        <strain evidence="5">Mitchell_Peninsula_5</strain>
    </source>
</reference>
<dbReference type="GO" id="GO:0022857">
    <property type="term" value="F:transmembrane transporter activity"/>
    <property type="evidence" value="ECO:0007669"/>
    <property type="project" value="TreeGrafter"/>
</dbReference>
<dbReference type="GO" id="GO:0005524">
    <property type="term" value="F:ATP binding"/>
    <property type="evidence" value="ECO:0007669"/>
    <property type="project" value="UniProtKB-KW"/>
</dbReference>
<evidence type="ECO:0000259" key="4">
    <source>
        <dbReference type="PROSITE" id="PS50893"/>
    </source>
</evidence>
<dbReference type="GO" id="GO:0005886">
    <property type="term" value="C:plasma membrane"/>
    <property type="evidence" value="ECO:0007669"/>
    <property type="project" value="TreeGrafter"/>
</dbReference>
<dbReference type="EMBL" id="JAEKNN010000006">
    <property type="protein sequence ID" value="MBJ7608068.1"/>
    <property type="molecule type" value="Genomic_DNA"/>
</dbReference>
<dbReference type="InterPro" id="IPR015854">
    <property type="entry name" value="ABC_transpr_LolD-like"/>
</dbReference>
<dbReference type="Gene3D" id="3.40.50.300">
    <property type="entry name" value="P-loop containing nucleotide triphosphate hydrolases"/>
    <property type="match status" value="1"/>
</dbReference>
<proteinExistence type="predicted"/>
<evidence type="ECO:0000256" key="3">
    <source>
        <dbReference type="ARBA" id="ARBA00022840"/>
    </source>
</evidence>
<dbReference type="PANTHER" id="PTHR24220">
    <property type="entry name" value="IMPORT ATP-BINDING PROTEIN"/>
    <property type="match status" value="1"/>
</dbReference>
<gene>
    <name evidence="5" type="ORF">JF887_01370</name>
</gene>
<dbReference type="SMART" id="SM00382">
    <property type="entry name" value="AAA"/>
    <property type="match status" value="1"/>
</dbReference>
<dbReference type="CDD" id="cd03255">
    <property type="entry name" value="ABC_MJ0796_LolCDE_FtsE"/>
    <property type="match status" value="1"/>
</dbReference>
<evidence type="ECO:0000313" key="6">
    <source>
        <dbReference type="Proteomes" id="UP000614410"/>
    </source>
</evidence>
<comment type="caution">
    <text evidence="5">The sequence shown here is derived from an EMBL/GenBank/DDBJ whole genome shotgun (WGS) entry which is preliminary data.</text>
</comment>
<keyword evidence="1" id="KW-0813">Transport</keyword>
<keyword evidence="2" id="KW-0547">Nucleotide-binding</keyword>
<dbReference type="GO" id="GO:0016887">
    <property type="term" value="F:ATP hydrolysis activity"/>
    <property type="evidence" value="ECO:0007669"/>
    <property type="project" value="InterPro"/>
</dbReference>
<keyword evidence="3 5" id="KW-0067">ATP-binding</keyword>
<dbReference type="InterPro" id="IPR027417">
    <property type="entry name" value="P-loop_NTPase"/>
</dbReference>
<protein>
    <submittedName>
        <fullName evidence="5">ABC transporter ATP-binding protein</fullName>
    </submittedName>
</protein>
<evidence type="ECO:0000313" key="5">
    <source>
        <dbReference type="EMBL" id="MBJ7608068.1"/>
    </source>
</evidence>
<dbReference type="InterPro" id="IPR017871">
    <property type="entry name" value="ABC_transporter-like_CS"/>
</dbReference>
<organism evidence="5 6">
    <name type="scientific">Candidatus Amunia macphersoniae</name>
    <dbReference type="NCBI Taxonomy" id="3127014"/>
    <lineage>
        <taxon>Bacteria</taxon>
        <taxon>Bacillati</taxon>
        <taxon>Candidatus Dormiibacterota</taxon>
        <taxon>Candidatus Dormibacteria</taxon>
        <taxon>Candidatus Aeolococcales</taxon>
        <taxon>Candidatus Aeolococcaceae</taxon>
        <taxon>Candidatus Amunia</taxon>
    </lineage>
</organism>
<dbReference type="InterPro" id="IPR003439">
    <property type="entry name" value="ABC_transporter-like_ATP-bd"/>
</dbReference>
<dbReference type="InterPro" id="IPR003593">
    <property type="entry name" value="AAA+_ATPase"/>
</dbReference>
<dbReference type="Pfam" id="PF00005">
    <property type="entry name" value="ABC_tran"/>
    <property type="match status" value="1"/>
</dbReference>